<evidence type="ECO:0000313" key="3">
    <source>
        <dbReference type="Proteomes" id="UP001203069"/>
    </source>
</evidence>
<organism evidence="2 3">
    <name type="scientific">Brenneria tiliae</name>
    <dbReference type="NCBI Taxonomy" id="2914984"/>
    <lineage>
        <taxon>Bacteria</taxon>
        <taxon>Pseudomonadati</taxon>
        <taxon>Pseudomonadota</taxon>
        <taxon>Gammaproteobacteria</taxon>
        <taxon>Enterobacterales</taxon>
        <taxon>Pectobacteriaceae</taxon>
        <taxon>Brenneria</taxon>
    </lineage>
</organism>
<keyword evidence="3" id="KW-1185">Reference proteome</keyword>
<reference evidence="2 3" key="1">
    <citation type="submission" date="2022-02" db="EMBL/GenBank/DDBJ databases">
        <title>Description of Brenneria tiliae sp. nov. isolated from symptomatic Tilia x moltkei and Tilia x europaea trees in the UK.</title>
        <authorList>
            <person name="Kile H."/>
        </authorList>
    </citation>
    <scope>NUCLEOTIDE SEQUENCE [LARGE SCALE GENOMIC DNA]</scope>
    <source>
        <strain evidence="2 3">MC1SB4.1</strain>
    </source>
</reference>
<gene>
    <name evidence="2" type="ORF">MFP26_19465</name>
</gene>
<sequence length="175" mass="19215">MAIHGKFEVNNADFSPLTLNGVGTFMAFSGDGNYRNRGGCTLTPDAGPIPAGMYWIVDRPTGGLKSMAYSALKDLYNTAVKLNPSNHFEWFALYRDDGQIDDYTWIEGVSRGNFRLHPVGGGNLSLGCITLQRKTDFSMLRNVLLNTQKIPVNNSTKLMAYGSIEVITHGKTCDV</sequence>
<proteinExistence type="predicted"/>
<dbReference type="Proteomes" id="UP001203069">
    <property type="component" value="Unassembled WGS sequence"/>
</dbReference>
<dbReference type="EMBL" id="JAKPBZ010000115">
    <property type="protein sequence ID" value="MCL2894854.1"/>
    <property type="molecule type" value="Genomic_DNA"/>
</dbReference>
<accession>A0ABT0MYE2</accession>
<comment type="caution">
    <text evidence="2">The sequence shown here is derived from an EMBL/GenBank/DDBJ whole genome shotgun (WGS) entry which is preliminary data.</text>
</comment>
<evidence type="ECO:0000259" key="1">
    <source>
        <dbReference type="Pfam" id="PF10908"/>
    </source>
</evidence>
<dbReference type="RefSeq" id="WP_249245930.1">
    <property type="nucleotide sequence ID" value="NZ_JAKPBZ010000115.1"/>
</dbReference>
<name>A0ABT0MYE2_9GAMM</name>
<dbReference type="Pfam" id="PF10908">
    <property type="entry name" value="Tlde1_dom"/>
    <property type="match status" value="1"/>
</dbReference>
<evidence type="ECO:0000313" key="2">
    <source>
        <dbReference type="EMBL" id="MCL2894854.1"/>
    </source>
</evidence>
<dbReference type="InterPro" id="IPR021225">
    <property type="entry name" value="Tlde1_dom"/>
</dbReference>
<protein>
    <submittedName>
        <fullName evidence="2">DUF2778 domain-containing protein</fullName>
    </submittedName>
</protein>
<feature type="domain" description="Tlde1" evidence="1">
    <location>
        <begin position="24"/>
        <end position="152"/>
    </location>
</feature>